<accession>A0ACB5SQ91</accession>
<protein>
    <submittedName>
        <fullName evidence="1">Uncharacterized protein</fullName>
    </submittedName>
</protein>
<dbReference type="EMBL" id="BSXG01000184">
    <property type="protein sequence ID" value="GME52170.1"/>
    <property type="molecule type" value="Genomic_DNA"/>
</dbReference>
<keyword evidence="2" id="KW-1185">Reference proteome</keyword>
<organism evidence="1 2">
    <name type="scientific">Neofusicoccum parvum</name>
    <dbReference type="NCBI Taxonomy" id="310453"/>
    <lineage>
        <taxon>Eukaryota</taxon>
        <taxon>Fungi</taxon>
        <taxon>Dikarya</taxon>
        <taxon>Ascomycota</taxon>
        <taxon>Pezizomycotina</taxon>
        <taxon>Dothideomycetes</taxon>
        <taxon>Dothideomycetes incertae sedis</taxon>
        <taxon>Botryosphaeriales</taxon>
        <taxon>Botryosphaeriaceae</taxon>
        <taxon>Neofusicoccum</taxon>
    </lineage>
</organism>
<gene>
    <name evidence="1" type="primary">g9426</name>
    <name evidence="1" type="ORF">NpPPO83_00009426</name>
</gene>
<proteinExistence type="predicted"/>
<reference evidence="1" key="1">
    <citation type="submission" date="2024-09" db="EMBL/GenBank/DDBJ databases">
        <title>Draft Genome Sequences of Neofusicoccum parvum.</title>
        <authorList>
            <person name="Ashida A."/>
            <person name="Camagna M."/>
            <person name="Tanaka A."/>
            <person name="Takemoto D."/>
        </authorList>
    </citation>
    <scope>NUCLEOTIDE SEQUENCE</scope>
    <source>
        <strain evidence="1">PPO83</strain>
    </source>
</reference>
<name>A0ACB5SQ91_9PEZI</name>
<evidence type="ECO:0000313" key="2">
    <source>
        <dbReference type="Proteomes" id="UP001165186"/>
    </source>
</evidence>
<dbReference type="Proteomes" id="UP001165186">
    <property type="component" value="Unassembled WGS sequence"/>
</dbReference>
<sequence length="250" mass="27427">MANLNHRRIPPTHLITPIYDLPHHTDPIEIHNFTPFSSTSLNLARRTNSYLHRLPSYAAVPVLFHAANIVTLAKLADSEAAGRSAPGAARHLWLGQACICRYRHDAYAVANGLAAPLGGGEAEAAAFVLTRLQVARDGAELAFLLGEAGPMGPPRGVMEAVIRPVRRMPGGWVEEGEAECPVCLKGYVGEGEGERRVRLRGCGHEMGERCAWEHLSRDRRCPLCRMVLYGWYPASHGSTELEARAVDRRI</sequence>
<comment type="caution">
    <text evidence="1">The sequence shown here is derived from an EMBL/GenBank/DDBJ whole genome shotgun (WGS) entry which is preliminary data.</text>
</comment>
<evidence type="ECO:0000313" key="1">
    <source>
        <dbReference type="EMBL" id="GME52170.1"/>
    </source>
</evidence>